<dbReference type="PROSITE" id="PS51257">
    <property type="entry name" value="PROKAR_LIPOPROTEIN"/>
    <property type="match status" value="1"/>
</dbReference>
<dbReference type="Proteomes" id="UP000676169">
    <property type="component" value="Chromosome"/>
</dbReference>
<dbReference type="InterPro" id="IPR036761">
    <property type="entry name" value="TTHA0802/YceI-like_sf"/>
</dbReference>
<evidence type="ECO:0000256" key="1">
    <source>
        <dbReference type="SAM" id="SignalP"/>
    </source>
</evidence>
<dbReference type="SMART" id="SM00867">
    <property type="entry name" value="YceI"/>
    <property type="match status" value="1"/>
</dbReference>
<dbReference type="Pfam" id="PF04264">
    <property type="entry name" value="YceI"/>
    <property type="match status" value="1"/>
</dbReference>
<keyword evidence="1" id="KW-0732">Signal</keyword>
<evidence type="ECO:0000259" key="2">
    <source>
        <dbReference type="SMART" id="SM00867"/>
    </source>
</evidence>
<dbReference type="PANTHER" id="PTHR34406:SF1">
    <property type="entry name" value="PROTEIN YCEI"/>
    <property type="match status" value="1"/>
</dbReference>
<dbReference type="PANTHER" id="PTHR34406">
    <property type="entry name" value="PROTEIN YCEI"/>
    <property type="match status" value="1"/>
</dbReference>
<organism evidence="3 4">
    <name type="scientific">Luteolibacter ambystomatis</name>
    <dbReference type="NCBI Taxonomy" id="2824561"/>
    <lineage>
        <taxon>Bacteria</taxon>
        <taxon>Pseudomonadati</taxon>
        <taxon>Verrucomicrobiota</taxon>
        <taxon>Verrucomicrobiia</taxon>
        <taxon>Verrucomicrobiales</taxon>
        <taxon>Verrucomicrobiaceae</taxon>
        <taxon>Luteolibacter</taxon>
    </lineage>
</organism>
<dbReference type="EMBL" id="CP073100">
    <property type="protein sequence ID" value="QUE50402.1"/>
    <property type="molecule type" value="Genomic_DNA"/>
</dbReference>
<keyword evidence="4" id="KW-1185">Reference proteome</keyword>
<dbReference type="KEGG" id="lamb:KBB96_16225"/>
<sequence length="215" mass="22653">MKTTMLLGSAALLALGLVSCNDPAKNTAKADVKDAVAKSDTGAAGGTKYTFTPNSKIDFIGAKVTASHPGGFKTFNGYFTVKDGAPVGNDHKVTIDMSSTWADGGNEEGSAKLTGHLKSPDFFDVAKFPQSTFDVTELKKNSDTSYTVSGNFTLHGVTKNISFPATVSKNGEAVKITSEFNIKRQDFGITYPGMADNAIKDQVVIKLDLEAKPGA</sequence>
<protein>
    <submittedName>
        <fullName evidence="3">YceI family protein</fullName>
    </submittedName>
</protein>
<dbReference type="Gene3D" id="2.40.128.110">
    <property type="entry name" value="Lipid/polyisoprenoid-binding, YceI-like"/>
    <property type="match status" value="1"/>
</dbReference>
<proteinExistence type="predicted"/>
<feature type="signal peptide" evidence="1">
    <location>
        <begin position="1"/>
        <end position="24"/>
    </location>
</feature>
<name>A0A975IYN0_9BACT</name>
<reference evidence="3" key="1">
    <citation type="submission" date="2021-04" db="EMBL/GenBank/DDBJ databases">
        <title>Luteolibacter sp. 32A isolated from the skin of an Anderson's salamander (Ambystoma andersonii).</title>
        <authorList>
            <person name="Spergser J."/>
            <person name="Busse H.-J."/>
        </authorList>
    </citation>
    <scope>NUCLEOTIDE SEQUENCE</scope>
    <source>
        <strain evidence="3">32A</strain>
    </source>
</reference>
<feature type="domain" description="Lipid/polyisoprenoid-binding YceI-like" evidence="2">
    <location>
        <begin position="48"/>
        <end position="212"/>
    </location>
</feature>
<gene>
    <name evidence="3" type="ORF">KBB96_16225</name>
</gene>
<dbReference type="SUPFAM" id="SSF101874">
    <property type="entry name" value="YceI-like"/>
    <property type="match status" value="1"/>
</dbReference>
<accession>A0A975IYN0</accession>
<dbReference type="AlphaFoldDB" id="A0A975IYN0"/>
<dbReference type="InterPro" id="IPR007372">
    <property type="entry name" value="Lipid/polyisoprenoid-bd_YceI"/>
</dbReference>
<evidence type="ECO:0000313" key="3">
    <source>
        <dbReference type="EMBL" id="QUE50402.1"/>
    </source>
</evidence>
<dbReference type="RefSeq" id="WP_211630542.1">
    <property type="nucleotide sequence ID" value="NZ_CP073100.1"/>
</dbReference>
<feature type="chain" id="PRO_5037869104" evidence="1">
    <location>
        <begin position="25"/>
        <end position="215"/>
    </location>
</feature>
<evidence type="ECO:0000313" key="4">
    <source>
        <dbReference type="Proteomes" id="UP000676169"/>
    </source>
</evidence>